<comment type="caution">
    <text evidence="2">The sequence shown here is derived from an EMBL/GenBank/DDBJ whole genome shotgun (WGS) entry which is preliminary data.</text>
</comment>
<reference evidence="2 3" key="1">
    <citation type="submission" date="2016-03" db="EMBL/GenBank/DDBJ databases">
        <title>Draft genome sequence of Paenibacillus antarcticus CECT 5836.</title>
        <authorList>
            <person name="Shin S.-K."/>
            <person name="Yi H."/>
        </authorList>
    </citation>
    <scope>NUCLEOTIDE SEQUENCE [LARGE SCALE GENOMIC DNA]</scope>
    <source>
        <strain evidence="2 3">CECT 5836</strain>
    </source>
</reference>
<dbReference type="OrthoDB" id="2388369at2"/>
<accession>A0A168QZI6</accession>
<evidence type="ECO:0000256" key="1">
    <source>
        <dbReference type="SAM" id="Phobius"/>
    </source>
</evidence>
<organism evidence="2 3">
    <name type="scientific">Paenibacillus antarcticus</name>
    <dbReference type="NCBI Taxonomy" id="253703"/>
    <lineage>
        <taxon>Bacteria</taxon>
        <taxon>Bacillati</taxon>
        <taxon>Bacillota</taxon>
        <taxon>Bacilli</taxon>
        <taxon>Bacillales</taxon>
        <taxon>Paenibacillaceae</taxon>
        <taxon>Paenibacillus</taxon>
    </lineage>
</organism>
<gene>
    <name evidence="2" type="ORF">PBAT_01835</name>
</gene>
<keyword evidence="1" id="KW-0812">Transmembrane</keyword>
<dbReference type="RefSeq" id="WP_068646028.1">
    <property type="nucleotide sequence ID" value="NZ_CP043611.1"/>
</dbReference>
<dbReference type="AlphaFoldDB" id="A0A168QZI6"/>
<dbReference type="Pfam" id="PF12730">
    <property type="entry name" value="ABC2_membrane_4"/>
    <property type="match status" value="1"/>
</dbReference>
<dbReference type="EMBL" id="LVJI01000001">
    <property type="protein sequence ID" value="OAB48397.1"/>
    <property type="molecule type" value="Genomic_DNA"/>
</dbReference>
<protein>
    <recommendedName>
        <fullName evidence="4">ABC transporter permease</fullName>
    </recommendedName>
</protein>
<dbReference type="Proteomes" id="UP000077355">
    <property type="component" value="Unassembled WGS sequence"/>
</dbReference>
<sequence>MSNLVRAEFYKLRRDKMFWVLLLIMAMWGILHAVFITLSSKGVLFLDITGGFMVGGPEEGPKYSATGMATFLITLRAASNPIFLSLLLGMFAGFFISNEYKTGVVKNVIGCGRGRSEIFISKWIAYFIGVIVIWLIFPLIAACGAMLANGFITASDSISLVLIVRILGLALVQLAAFSALLVFIGVVVEESGKAIILSITIIVGLCLFFLILGSSFPVILTVYEYTILHQIGAAFSPILSTTEIVRNICIGLITLFVLLFSGIGAFGRKEVK</sequence>
<evidence type="ECO:0008006" key="4">
    <source>
        <dbReference type="Google" id="ProtNLM"/>
    </source>
</evidence>
<keyword evidence="1" id="KW-1133">Transmembrane helix</keyword>
<feature type="transmembrane region" description="Helical" evidence="1">
    <location>
        <begin position="160"/>
        <end position="188"/>
    </location>
</feature>
<feature type="transmembrane region" description="Helical" evidence="1">
    <location>
        <begin position="195"/>
        <end position="220"/>
    </location>
</feature>
<dbReference type="PANTHER" id="PTHR37305:SF1">
    <property type="entry name" value="MEMBRANE PROTEIN"/>
    <property type="match status" value="1"/>
</dbReference>
<evidence type="ECO:0000313" key="2">
    <source>
        <dbReference type="EMBL" id="OAB48397.1"/>
    </source>
</evidence>
<name>A0A168QZI6_9BACL</name>
<keyword evidence="3" id="KW-1185">Reference proteome</keyword>
<feature type="transmembrane region" description="Helical" evidence="1">
    <location>
        <begin position="78"/>
        <end position="96"/>
    </location>
</feature>
<feature type="transmembrane region" description="Helical" evidence="1">
    <location>
        <begin position="244"/>
        <end position="266"/>
    </location>
</feature>
<proteinExistence type="predicted"/>
<feature type="transmembrane region" description="Helical" evidence="1">
    <location>
        <begin position="18"/>
        <end position="38"/>
    </location>
</feature>
<feature type="transmembrane region" description="Helical" evidence="1">
    <location>
        <begin position="123"/>
        <end position="148"/>
    </location>
</feature>
<evidence type="ECO:0000313" key="3">
    <source>
        <dbReference type="Proteomes" id="UP000077355"/>
    </source>
</evidence>
<keyword evidence="1" id="KW-0472">Membrane</keyword>
<dbReference type="PANTHER" id="PTHR37305">
    <property type="entry name" value="INTEGRAL MEMBRANE PROTEIN-RELATED"/>
    <property type="match status" value="1"/>
</dbReference>